<dbReference type="Gene3D" id="2.40.420.20">
    <property type="match status" value="1"/>
</dbReference>
<keyword evidence="6" id="KW-1185">Reference proteome</keyword>
<keyword evidence="3" id="KW-1133">Transmembrane helix</keyword>
<dbReference type="SUPFAM" id="SSF111369">
    <property type="entry name" value="HlyD-like secretion proteins"/>
    <property type="match status" value="2"/>
</dbReference>
<dbReference type="RefSeq" id="WP_249326610.1">
    <property type="nucleotide sequence ID" value="NZ_CP060633.1"/>
</dbReference>
<dbReference type="Gene3D" id="2.40.30.170">
    <property type="match status" value="1"/>
</dbReference>
<gene>
    <name evidence="5" type="ORF">H9Q77_04075</name>
</gene>
<dbReference type="PANTHER" id="PTHR30469:SF33">
    <property type="entry name" value="SLR1207 PROTEIN"/>
    <property type="match status" value="1"/>
</dbReference>
<feature type="region of interest" description="Disordered" evidence="2">
    <location>
        <begin position="1"/>
        <end position="39"/>
    </location>
</feature>
<dbReference type="GO" id="GO:0015562">
    <property type="term" value="F:efflux transmembrane transporter activity"/>
    <property type="evidence" value="ECO:0007669"/>
    <property type="project" value="TreeGrafter"/>
</dbReference>
<feature type="domain" description="YknX-like C-terminal permuted SH3-like" evidence="4">
    <location>
        <begin position="451"/>
        <end position="518"/>
    </location>
</feature>
<dbReference type="Proteomes" id="UP000515981">
    <property type="component" value="Chromosome"/>
</dbReference>
<dbReference type="GO" id="GO:1990281">
    <property type="term" value="C:efflux pump complex"/>
    <property type="evidence" value="ECO:0007669"/>
    <property type="project" value="TreeGrafter"/>
</dbReference>
<feature type="compositionally biased region" description="Basic and acidic residues" evidence="2">
    <location>
        <begin position="1"/>
        <end position="36"/>
    </location>
</feature>
<dbReference type="PANTHER" id="PTHR30469">
    <property type="entry name" value="MULTIDRUG RESISTANCE PROTEIN MDTA"/>
    <property type="match status" value="1"/>
</dbReference>
<evidence type="ECO:0000256" key="3">
    <source>
        <dbReference type="SAM" id="Phobius"/>
    </source>
</evidence>
<accession>A0A7G9FXN7</accession>
<protein>
    <submittedName>
        <fullName evidence="5">Efflux RND transporter periplasmic adaptor subunit</fullName>
    </submittedName>
</protein>
<evidence type="ECO:0000313" key="6">
    <source>
        <dbReference type="Proteomes" id="UP000515981"/>
    </source>
</evidence>
<sequence length="524" mass="57051">MEQQEKTEQTLSAKESKAMKKEEKRKLKETKREQKAGKIGKKRKKAPVIIAAIIIILIMIRMVSCAFSGSAGVMVSTTNAFRGDIEENVSTSGKVVSEEKAVLFAPVGGRLNEVNVAAGDAVKAGDVLMTYDMERMEERLQEATLQQTKSSASYNSTMTENSKSQAKLNEANTNLAVLDQQLTDYRAYLKELQDKLAKSQRETQRQLSEESYELSRKSADLSKELQNSATSADRAKEINKELQDISASQARNSYVQSIAGSSDYVVNMQNEIASVQEHIEECETYKAKMQAQKDAGEGSILNGYQSQGYAADRDLAQLTYKEAEEQYYSAKKGIVADFDGIVTECTGVSGASVAEGTQLITLESSQNVKVSFDASKSDVAKLAIGQKVDITISGNKYEGEISKINRMATLNASNTPMVGVEVHLTNPDDKIILGLDAKLTVHTNSAQDTLLIPVEAINADKNGDFLYVIENGMVVKRAITCGISSDEYAEVLEGITGEDQIIVNSLTGVSLEEGMAVTAVPMEQ</sequence>
<keyword evidence="3" id="KW-0812">Transmembrane</keyword>
<evidence type="ECO:0000259" key="4">
    <source>
        <dbReference type="Pfam" id="PF25989"/>
    </source>
</evidence>
<reference evidence="5 6" key="1">
    <citation type="submission" date="2020-08" db="EMBL/GenBank/DDBJ databases">
        <authorList>
            <person name="Liu C."/>
            <person name="Sun Q."/>
        </authorList>
    </citation>
    <scope>NUCLEOTIDE SEQUENCE [LARGE SCALE GENOMIC DNA]</scope>
    <source>
        <strain evidence="5 6">NSJ-8</strain>
    </source>
</reference>
<comment type="similarity">
    <text evidence="1">Belongs to the membrane fusion protein (MFP) (TC 8.A.1) family.</text>
</comment>
<evidence type="ECO:0000313" key="5">
    <source>
        <dbReference type="EMBL" id="QNM03319.1"/>
    </source>
</evidence>
<feature type="region of interest" description="Disordered" evidence="2">
    <location>
        <begin position="200"/>
        <end position="235"/>
    </location>
</feature>
<dbReference type="InterPro" id="IPR058637">
    <property type="entry name" value="YknX-like_C"/>
</dbReference>
<dbReference type="NCBIfam" id="TIGR01730">
    <property type="entry name" value="RND_mfp"/>
    <property type="match status" value="1"/>
</dbReference>
<organism evidence="5 6">
    <name type="scientific">Simiaoa sunii</name>
    <dbReference type="NCBI Taxonomy" id="2763672"/>
    <lineage>
        <taxon>Bacteria</taxon>
        <taxon>Bacillati</taxon>
        <taxon>Bacillota</taxon>
        <taxon>Clostridia</taxon>
        <taxon>Lachnospirales</taxon>
        <taxon>Lachnospiraceae</taxon>
        <taxon>Simiaoa</taxon>
    </lineage>
</organism>
<evidence type="ECO:0000256" key="2">
    <source>
        <dbReference type="SAM" id="MobiDB-lite"/>
    </source>
</evidence>
<dbReference type="Pfam" id="PF25989">
    <property type="entry name" value="YknX_C"/>
    <property type="match status" value="1"/>
</dbReference>
<keyword evidence="3" id="KW-0472">Membrane</keyword>
<dbReference type="KEGG" id="ssun:H9Q77_04075"/>
<dbReference type="InterPro" id="IPR006143">
    <property type="entry name" value="RND_pump_MFP"/>
</dbReference>
<dbReference type="AlphaFoldDB" id="A0A7G9FXN7"/>
<evidence type="ECO:0000256" key="1">
    <source>
        <dbReference type="ARBA" id="ARBA00009477"/>
    </source>
</evidence>
<feature type="compositionally biased region" description="Basic and acidic residues" evidence="2">
    <location>
        <begin position="200"/>
        <end position="223"/>
    </location>
</feature>
<dbReference type="Gene3D" id="2.40.50.100">
    <property type="match status" value="1"/>
</dbReference>
<dbReference type="EMBL" id="CP060633">
    <property type="protein sequence ID" value="QNM03319.1"/>
    <property type="molecule type" value="Genomic_DNA"/>
</dbReference>
<name>A0A7G9FXN7_9FIRM</name>
<proteinExistence type="inferred from homology"/>
<feature type="transmembrane region" description="Helical" evidence="3">
    <location>
        <begin position="48"/>
        <end position="69"/>
    </location>
</feature>